<dbReference type="Proteomes" id="UP000199455">
    <property type="component" value="Unassembled WGS sequence"/>
</dbReference>
<reference evidence="2" key="1">
    <citation type="submission" date="2016-10" db="EMBL/GenBank/DDBJ databases">
        <authorList>
            <person name="Varghese N."/>
            <person name="Submissions S."/>
        </authorList>
    </citation>
    <scope>NUCLEOTIDE SEQUENCE [LARGE SCALE GENOMIC DNA]</scope>
    <source>
        <strain evidence="2">DSM 18609</strain>
    </source>
</reference>
<proteinExistence type="predicted"/>
<sequence length="152" mass="17449">MIAKALGILMILCYGALKMPLQETGNQLNSVKQDKIVPQKHQYLKPMLNDTINRQNTVYVKTLKYTRDSKSRTFAQITFKNTTKQTITDISFRLDGDAAKGCNKAYEIKQKINLKPNHTITIPQLLATNDCEVHEIKDIRIKYTMNINFTLD</sequence>
<name>A0A1G7CQG1_9SPHI</name>
<protein>
    <submittedName>
        <fullName evidence="1">Uncharacterized protein</fullName>
    </submittedName>
</protein>
<dbReference type="EMBL" id="FMZH01000020">
    <property type="protein sequence ID" value="SDE41539.1"/>
    <property type="molecule type" value="Genomic_DNA"/>
</dbReference>
<dbReference type="RefSeq" id="WP_090773184.1">
    <property type="nucleotide sequence ID" value="NZ_FMZH01000020.1"/>
</dbReference>
<evidence type="ECO:0000313" key="1">
    <source>
        <dbReference type="EMBL" id="SDE41539.1"/>
    </source>
</evidence>
<accession>A0A1G7CQG1</accession>
<evidence type="ECO:0000313" key="2">
    <source>
        <dbReference type="Proteomes" id="UP000199455"/>
    </source>
</evidence>
<gene>
    <name evidence="1" type="ORF">SAMN04488024_12053</name>
</gene>
<organism evidence="1 2">
    <name type="scientific">Pedobacter soli</name>
    <dbReference type="NCBI Taxonomy" id="390242"/>
    <lineage>
        <taxon>Bacteria</taxon>
        <taxon>Pseudomonadati</taxon>
        <taxon>Bacteroidota</taxon>
        <taxon>Sphingobacteriia</taxon>
        <taxon>Sphingobacteriales</taxon>
        <taxon>Sphingobacteriaceae</taxon>
        <taxon>Pedobacter</taxon>
    </lineage>
</organism>
<keyword evidence="2" id="KW-1185">Reference proteome</keyword>
<dbReference type="AlphaFoldDB" id="A0A1G7CQG1"/>